<feature type="transmembrane region" description="Helical" evidence="1">
    <location>
        <begin position="95"/>
        <end position="112"/>
    </location>
</feature>
<keyword evidence="1" id="KW-0472">Membrane</keyword>
<evidence type="ECO:0000313" key="3">
    <source>
        <dbReference type="Proteomes" id="UP000230056"/>
    </source>
</evidence>
<feature type="transmembrane region" description="Helical" evidence="1">
    <location>
        <begin position="256"/>
        <end position="277"/>
    </location>
</feature>
<organism evidence="2 3">
    <name type="scientific">Fusobacterium pseudoperiodonticum</name>
    <dbReference type="NCBI Taxonomy" id="2663009"/>
    <lineage>
        <taxon>Bacteria</taxon>
        <taxon>Fusobacteriati</taxon>
        <taxon>Fusobacteriota</taxon>
        <taxon>Fusobacteriia</taxon>
        <taxon>Fusobacteriales</taxon>
        <taxon>Fusobacteriaceae</taxon>
        <taxon>Fusobacterium</taxon>
    </lineage>
</organism>
<accession>A0A2D3NWM0</accession>
<dbReference type="RefSeq" id="WP_100025140.1">
    <property type="nucleotide sequence ID" value="NZ_CP024699.1"/>
</dbReference>
<reference evidence="2 3" key="1">
    <citation type="submission" date="2017-11" db="EMBL/GenBank/DDBJ databases">
        <title>Genome sequencing of Fusobacterium periodonticum KCOM 1261.</title>
        <authorList>
            <person name="Kook J.-K."/>
            <person name="Park S.-N."/>
            <person name="Lim Y.K."/>
        </authorList>
    </citation>
    <scope>NUCLEOTIDE SEQUENCE [LARGE SCALE GENOMIC DNA]</scope>
    <source>
        <strain evidence="2 3">KCOM 1261</strain>
    </source>
</reference>
<protein>
    <recommendedName>
        <fullName evidence="4">DUF2232 domain-containing protein</fullName>
    </recommendedName>
</protein>
<feature type="transmembrane region" description="Helical" evidence="1">
    <location>
        <begin position="6"/>
        <end position="33"/>
    </location>
</feature>
<dbReference type="AlphaFoldDB" id="A0A2D3NWM0"/>
<feature type="transmembrane region" description="Helical" evidence="1">
    <location>
        <begin position="225"/>
        <end position="244"/>
    </location>
</feature>
<evidence type="ECO:0008006" key="4">
    <source>
        <dbReference type="Google" id="ProtNLM"/>
    </source>
</evidence>
<proteinExistence type="predicted"/>
<evidence type="ECO:0000256" key="1">
    <source>
        <dbReference type="SAM" id="Phobius"/>
    </source>
</evidence>
<keyword evidence="1" id="KW-0812">Transmembrane</keyword>
<evidence type="ECO:0000313" key="2">
    <source>
        <dbReference type="EMBL" id="ATV59798.1"/>
    </source>
</evidence>
<dbReference type="EMBL" id="CP024699">
    <property type="protein sequence ID" value="ATV59798.1"/>
    <property type="molecule type" value="Genomic_DNA"/>
</dbReference>
<keyword evidence="1" id="KW-1133">Transmembrane helix</keyword>
<dbReference type="Proteomes" id="UP000230056">
    <property type="component" value="Chromosome"/>
</dbReference>
<sequence>MPIVSILMSAATIVLYFFLSLFLPFLAYLIPYYKITRVNLYKKKYSLAVNIIVALILVFINPGYLMLYLIFPYAMEFMFYLFNKIAKRMQVFNRIVLMSIVPTILISLYLYANMDMINYTMNYMITNLPRMKNIVEQVGIENVVALQKSLQESMTLVTNYYIFGAFFVVIVSYFFLFLNLIPSTYKLWKISCYWLIPYMLILWAHKYNISSNLLIENNILECIKWMYVLYGIKVIYSLLDRIGVKANIIKHAISMMIGLQYAPFVFILGALVSFEFIEVKEIKI</sequence>
<name>A0A2D3NWM0_9FUSO</name>
<feature type="transmembrane region" description="Helical" evidence="1">
    <location>
        <begin position="187"/>
        <end position="205"/>
    </location>
</feature>
<gene>
    <name evidence="2" type="ORF">CTM72_08820</name>
</gene>
<feature type="transmembrane region" description="Helical" evidence="1">
    <location>
        <begin position="160"/>
        <end position="180"/>
    </location>
</feature>